<organism evidence="2">
    <name type="scientific">Oryza sativa</name>
    <name type="common">Rice</name>
    <dbReference type="NCBI Taxonomy" id="4530"/>
    <lineage>
        <taxon>Eukaryota</taxon>
        <taxon>Viridiplantae</taxon>
        <taxon>Streptophyta</taxon>
        <taxon>Embryophyta</taxon>
        <taxon>Tracheophyta</taxon>
        <taxon>Spermatophyta</taxon>
        <taxon>Magnoliopsida</taxon>
        <taxon>Liliopsida</taxon>
        <taxon>Poales</taxon>
        <taxon>Poaceae</taxon>
        <taxon>BOP clade</taxon>
        <taxon>Oryzoideae</taxon>
        <taxon>Oryzeae</taxon>
        <taxon>Oryzinae</taxon>
        <taxon>Oryza</taxon>
    </lineage>
</organism>
<sequence length="165" mass="18407">MACKGAHRLHLFSAVGLQACCSISTKHQSLMQETPVALEAVVDAVEQFQFVQLLVIMHPRDRLESILCILLLVSLFMTLCDAPIALGGEHFNFNKDQKLLPEERTSLARNGNDDGPLRTSTENLSAHDCVGRVVQVAYRVYEVWDDLGDLLASFSNLNLCCFNHY</sequence>
<feature type="transmembrane region" description="Helical" evidence="1">
    <location>
        <begin position="66"/>
        <end position="86"/>
    </location>
</feature>
<accession>Q01IZ9</accession>
<gene>
    <name evidence="2" type="primary">OSIGBa0111L12.3</name>
</gene>
<name>Q01IZ9_ORYSA</name>
<dbReference type="AlphaFoldDB" id="Q01IZ9"/>
<keyword evidence="1" id="KW-1133">Transmembrane helix</keyword>
<protein>
    <submittedName>
        <fullName evidence="2">OSIGBa0111L12.3 protein</fullName>
    </submittedName>
</protein>
<evidence type="ECO:0000313" key="2">
    <source>
        <dbReference type="EMBL" id="CAH67276.1"/>
    </source>
</evidence>
<keyword evidence="1" id="KW-0472">Membrane</keyword>
<reference evidence="2" key="2">
    <citation type="submission" date="2004-10" db="EMBL/GenBank/DDBJ databases">
        <title>Chromosome-wide comparison between domesticated rice subspecies indica and japonica.</title>
        <authorList>
            <person name="Han B."/>
        </authorList>
    </citation>
    <scope>NUCLEOTIDE SEQUENCE</scope>
</reference>
<reference evidence="2" key="1">
    <citation type="journal article" date="2002" name="Nature">
        <title>Sequence and analysis of rice chromosome 4.</title>
        <authorList>
            <person name="Feng Q."/>
            <person name="Zhang Y."/>
            <person name="Hao P."/>
            <person name="Wang S."/>
            <person name="Fu G."/>
            <person name="Huang Y."/>
            <person name="Li Y."/>
            <person name="Zhu J."/>
            <person name="Liu Y."/>
            <person name="Hu X."/>
            <person name="Jia P."/>
            <person name="Zhang Y."/>
            <person name="Zhao Q."/>
            <person name="Ying K."/>
            <person name="Yu S."/>
            <person name="Tang Y."/>
            <person name="Weng Q."/>
            <person name="Zhang L."/>
            <person name="Lu Y."/>
            <person name="Mu J."/>
            <person name="Lu Y."/>
            <person name="Zhang L.S."/>
            <person name="Yu Z."/>
            <person name="Fan D."/>
            <person name="Liu X."/>
            <person name="Lu T."/>
            <person name="Li C."/>
            <person name="Wu Y."/>
            <person name="Sun T."/>
            <person name="Lei H."/>
            <person name="Li T."/>
            <person name="Hu H."/>
            <person name="Guan J."/>
            <person name="Wu M."/>
            <person name="Zhang R."/>
            <person name="Zhou B."/>
            <person name="Chen Z."/>
            <person name="Chen L."/>
            <person name="Jin Z."/>
            <person name="Wang R."/>
            <person name="Yin H."/>
            <person name="Cai Z."/>
            <person name="Ren S."/>
            <person name="Lv G."/>
            <person name="Gu W."/>
            <person name="Zhu G."/>
            <person name="Tu Y."/>
            <person name="Jia J."/>
            <person name="Zhang Y."/>
            <person name="Chen J."/>
            <person name="Kang H."/>
            <person name="Chen X."/>
            <person name="Shao C."/>
            <person name="Sun Y."/>
            <person name="Hu Q."/>
            <person name="Zhang X."/>
            <person name="Zhang W."/>
            <person name="Wang L."/>
            <person name="Ding C."/>
            <person name="Sheng H."/>
            <person name="Gu J."/>
            <person name="Chen S."/>
            <person name="Ni L."/>
            <person name="Zhu F."/>
            <person name="Chen W."/>
            <person name="Lan L."/>
            <person name="Lai Y."/>
            <person name="Cheng Z."/>
            <person name="Gu M."/>
            <person name="Jiang J."/>
            <person name="Li J."/>
            <person name="Hong G."/>
            <person name="Xue Y."/>
            <person name="Han B."/>
        </authorList>
    </citation>
    <scope>NUCLEOTIDE SEQUENCE</scope>
</reference>
<evidence type="ECO:0000256" key="1">
    <source>
        <dbReference type="SAM" id="Phobius"/>
    </source>
</evidence>
<dbReference type="EMBL" id="CR855186">
    <property type="protein sequence ID" value="CAH67276.1"/>
    <property type="molecule type" value="Genomic_DNA"/>
</dbReference>
<proteinExistence type="predicted"/>
<dbReference type="PROSITE" id="PS51257">
    <property type="entry name" value="PROKAR_LIPOPROTEIN"/>
    <property type="match status" value="1"/>
</dbReference>
<keyword evidence="1" id="KW-0812">Transmembrane</keyword>